<dbReference type="PROSITE" id="PS50887">
    <property type="entry name" value="GGDEF"/>
    <property type="match status" value="1"/>
</dbReference>
<evidence type="ECO:0000313" key="5">
    <source>
        <dbReference type="EMBL" id="GGB58283.1"/>
    </source>
</evidence>
<dbReference type="InterPro" id="IPR000160">
    <property type="entry name" value="GGDEF_dom"/>
</dbReference>
<dbReference type="PANTHER" id="PTHR45138">
    <property type="entry name" value="REGULATORY COMPONENTS OF SENSORY TRANSDUCTION SYSTEM"/>
    <property type="match status" value="1"/>
</dbReference>
<dbReference type="InterPro" id="IPR029787">
    <property type="entry name" value="Nucleotide_cyclase"/>
</dbReference>
<evidence type="ECO:0000256" key="3">
    <source>
        <dbReference type="SAM" id="Coils"/>
    </source>
</evidence>
<organism evidence="5 6">
    <name type="scientific">Blastomonas aquatica</name>
    <dbReference type="NCBI Taxonomy" id="1510276"/>
    <lineage>
        <taxon>Bacteria</taxon>
        <taxon>Pseudomonadati</taxon>
        <taxon>Pseudomonadota</taxon>
        <taxon>Alphaproteobacteria</taxon>
        <taxon>Sphingomonadales</taxon>
        <taxon>Sphingomonadaceae</taxon>
        <taxon>Blastomonas</taxon>
    </lineage>
</organism>
<dbReference type="Gene3D" id="3.30.70.270">
    <property type="match status" value="1"/>
</dbReference>
<gene>
    <name evidence="5" type="ORF">GCM10010833_11350</name>
</gene>
<dbReference type="Proteomes" id="UP000614261">
    <property type="component" value="Unassembled WGS sequence"/>
</dbReference>
<dbReference type="EC" id="2.7.7.65" evidence="1"/>
<reference evidence="6" key="1">
    <citation type="journal article" date="2019" name="Int. J. Syst. Evol. Microbiol.">
        <title>The Global Catalogue of Microorganisms (GCM) 10K type strain sequencing project: providing services to taxonomists for standard genome sequencing and annotation.</title>
        <authorList>
            <consortium name="The Broad Institute Genomics Platform"/>
            <consortium name="The Broad Institute Genome Sequencing Center for Infectious Disease"/>
            <person name="Wu L."/>
            <person name="Ma J."/>
        </authorList>
    </citation>
    <scope>NUCLEOTIDE SEQUENCE [LARGE SCALE GENOMIC DNA]</scope>
    <source>
        <strain evidence="6">CGMCC 1.12851</strain>
    </source>
</reference>
<accession>A0ABQ1J2H1</accession>
<comment type="catalytic activity">
    <reaction evidence="2">
        <text>2 GTP = 3',3'-c-di-GMP + 2 diphosphate</text>
        <dbReference type="Rhea" id="RHEA:24898"/>
        <dbReference type="ChEBI" id="CHEBI:33019"/>
        <dbReference type="ChEBI" id="CHEBI:37565"/>
        <dbReference type="ChEBI" id="CHEBI:58805"/>
        <dbReference type="EC" id="2.7.7.65"/>
    </reaction>
</comment>
<evidence type="ECO:0000313" key="6">
    <source>
        <dbReference type="Proteomes" id="UP000614261"/>
    </source>
</evidence>
<comment type="caution">
    <text evidence="5">The sequence shown here is derived from an EMBL/GenBank/DDBJ whole genome shotgun (WGS) entry which is preliminary data.</text>
</comment>
<proteinExistence type="predicted"/>
<name>A0ABQ1J2H1_9SPHN</name>
<evidence type="ECO:0000259" key="4">
    <source>
        <dbReference type="PROSITE" id="PS50887"/>
    </source>
</evidence>
<feature type="coiled-coil region" evidence="3">
    <location>
        <begin position="192"/>
        <end position="219"/>
    </location>
</feature>
<dbReference type="SMART" id="SM00267">
    <property type="entry name" value="GGDEF"/>
    <property type="match status" value="1"/>
</dbReference>
<dbReference type="PANTHER" id="PTHR45138:SF9">
    <property type="entry name" value="DIGUANYLATE CYCLASE DGCM-RELATED"/>
    <property type="match status" value="1"/>
</dbReference>
<dbReference type="RefSeq" id="WP_376857036.1">
    <property type="nucleotide sequence ID" value="NZ_JBHRVH010000001.1"/>
</dbReference>
<dbReference type="SUPFAM" id="SSF55073">
    <property type="entry name" value="Nucleotide cyclase"/>
    <property type="match status" value="1"/>
</dbReference>
<dbReference type="InterPro" id="IPR050469">
    <property type="entry name" value="Diguanylate_Cyclase"/>
</dbReference>
<evidence type="ECO:0000256" key="2">
    <source>
        <dbReference type="ARBA" id="ARBA00034247"/>
    </source>
</evidence>
<dbReference type="NCBIfam" id="TIGR00254">
    <property type="entry name" value="GGDEF"/>
    <property type="match status" value="1"/>
</dbReference>
<protein>
    <recommendedName>
        <fullName evidence="1">diguanylate cyclase</fullName>
        <ecNumber evidence="1">2.7.7.65</ecNumber>
    </recommendedName>
</protein>
<keyword evidence="3" id="KW-0175">Coiled coil</keyword>
<dbReference type="Pfam" id="PF00990">
    <property type="entry name" value="GGDEF"/>
    <property type="match status" value="1"/>
</dbReference>
<feature type="domain" description="GGDEF" evidence="4">
    <location>
        <begin position="243"/>
        <end position="378"/>
    </location>
</feature>
<keyword evidence="6" id="KW-1185">Reference proteome</keyword>
<dbReference type="InterPro" id="IPR043128">
    <property type="entry name" value="Rev_trsase/Diguanyl_cyclase"/>
</dbReference>
<dbReference type="CDD" id="cd01949">
    <property type="entry name" value="GGDEF"/>
    <property type="match status" value="1"/>
</dbReference>
<evidence type="ECO:0000256" key="1">
    <source>
        <dbReference type="ARBA" id="ARBA00012528"/>
    </source>
</evidence>
<dbReference type="EMBL" id="BMGD01000002">
    <property type="protein sequence ID" value="GGB58283.1"/>
    <property type="molecule type" value="Genomic_DNA"/>
</dbReference>
<sequence>MAEHQVQRGNFKDRMKLAASILTGQAPTANEAPYEGSVHENVSKLQYLKVFSFLEQVQLDPVPDHYRLAWEYLNGGSMMLREAVNRKLDVNGRLSAEMVAEILDECEGQMKVKDLNALVAESETLLASGFKTLSKSGKESQAYADVLQSRLDWMRDLDPADQADMPIEAQFKALLKITSQMLQSTKKASESLDQSTKKLGQMRNRLDEANDKAQRDQLTGLPNRWAFEQQFSAAIIRAKDRFEPLSVAFIDIDHFKAVNDTHGHEAGDRVLQLVARTLDGFGRGNCHLARHGGEEFVIVLENTTTQEAKQQIDAVREDLAERSLVNKDNGQNIGRITFSAGVAPFNPGEPSRQVLRNADAALYEAKHSGRNKVLIYCADSSSN</sequence>